<dbReference type="PROSITE" id="PS50213">
    <property type="entry name" value="FAS1"/>
    <property type="match status" value="2"/>
</dbReference>
<dbReference type="InterPro" id="IPR036378">
    <property type="entry name" value="FAS1_dom_sf"/>
</dbReference>
<keyword evidence="1" id="KW-0812">Transmembrane</keyword>
<dbReference type="PANTHER" id="PTHR10900">
    <property type="entry name" value="PERIOSTIN-RELATED"/>
    <property type="match status" value="1"/>
</dbReference>
<dbReference type="Pfam" id="PF02469">
    <property type="entry name" value="Fasciclin"/>
    <property type="match status" value="2"/>
</dbReference>
<gene>
    <name evidence="4" type="ORF">PAC_08512</name>
</gene>
<evidence type="ECO:0000259" key="3">
    <source>
        <dbReference type="PROSITE" id="PS50213"/>
    </source>
</evidence>
<accession>A0A1L7X0T6</accession>
<dbReference type="SMART" id="SM00554">
    <property type="entry name" value="FAS1"/>
    <property type="match status" value="2"/>
</dbReference>
<dbReference type="GO" id="GO:0000329">
    <property type="term" value="C:fungal-type vacuole membrane"/>
    <property type="evidence" value="ECO:0007669"/>
    <property type="project" value="TreeGrafter"/>
</dbReference>
<organism evidence="4 5">
    <name type="scientific">Phialocephala subalpina</name>
    <dbReference type="NCBI Taxonomy" id="576137"/>
    <lineage>
        <taxon>Eukaryota</taxon>
        <taxon>Fungi</taxon>
        <taxon>Dikarya</taxon>
        <taxon>Ascomycota</taxon>
        <taxon>Pezizomycotina</taxon>
        <taxon>Leotiomycetes</taxon>
        <taxon>Helotiales</taxon>
        <taxon>Mollisiaceae</taxon>
        <taxon>Phialocephala</taxon>
        <taxon>Phialocephala fortinii species complex</taxon>
    </lineage>
</organism>
<dbReference type="GO" id="GO:0016236">
    <property type="term" value="P:macroautophagy"/>
    <property type="evidence" value="ECO:0007669"/>
    <property type="project" value="TreeGrafter"/>
</dbReference>
<dbReference type="Gene3D" id="2.30.180.10">
    <property type="entry name" value="FAS1 domain"/>
    <property type="match status" value="2"/>
</dbReference>
<dbReference type="STRING" id="576137.A0A1L7X0T6"/>
<dbReference type="InterPro" id="IPR000782">
    <property type="entry name" value="FAS1_domain"/>
</dbReference>
<dbReference type="InterPro" id="IPR050904">
    <property type="entry name" value="Adhesion/Biosynth-related"/>
</dbReference>
<feature type="domain" description="FAS1" evidence="3">
    <location>
        <begin position="184"/>
        <end position="326"/>
    </location>
</feature>
<feature type="signal peptide" evidence="2">
    <location>
        <begin position="1"/>
        <end position="20"/>
    </location>
</feature>
<dbReference type="PANTHER" id="PTHR10900:SF77">
    <property type="entry name" value="FI19380P1"/>
    <property type="match status" value="1"/>
</dbReference>
<keyword evidence="1" id="KW-0472">Membrane</keyword>
<protein>
    <recommendedName>
        <fullName evidence="3">FAS1 domain-containing protein</fullName>
    </recommendedName>
</protein>
<dbReference type="Proteomes" id="UP000184330">
    <property type="component" value="Unassembled WGS sequence"/>
</dbReference>
<feature type="chain" id="PRO_5009875214" description="FAS1 domain-containing protein" evidence="2">
    <location>
        <begin position="21"/>
        <end position="428"/>
    </location>
</feature>
<feature type="transmembrane region" description="Helical" evidence="1">
    <location>
        <begin position="410"/>
        <end position="427"/>
    </location>
</feature>
<dbReference type="EMBL" id="FJOG01000012">
    <property type="protein sequence ID" value="CZR58620.1"/>
    <property type="molecule type" value="Genomic_DNA"/>
</dbReference>
<name>A0A1L7X0T6_9HELO</name>
<reference evidence="4 5" key="1">
    <citation type="submission" date="2016-03" db="EMBL/GenBank/DDBJ databases">
        <authorList>
            <person name="Ploux O."/>
        </authorList>
    </citation>
    <scope>NUCLEOTIDE SEQUENCE [LARGE SCALE GENOMIC DNA]</scope>
    <source>
        <strain evidence="4 5">UAMH 11012</strain>
    </source>
</reference>
<dbReference type="OrthoDB" id="286301at2759"/>
<dbReference type="SUPFAM" id="SSF82153">
    <property type="entry name" value="FAS1 domain"/>
    <property type="match status" value="2"/>
</dbReference>
<keyword evidence="1" id="KW-1133">Transmembrane helix</keyword>
<keyword evidence="5" id="KW-1185">Reference proteome</keyword>
<dbReference type="AlphaFoldDB" id="A0A1L7X0T6"/>
<evidence type="ECO:0000313" key="4">
    <source>
        <dbReference type="EMBL" id="CZR58620.1"/>
    </source>
</evidence>
<proteinExistence type="predicted"/>
<feature type="domain" description="FAS1" evidence="3">
    <location>
        <begin position="22"/>
        <end position="175"/>
    </location>
</feature>
<sequence>MHFAVVLAFCLSLISRSLQASLPSFTDVLSSQTNLSSFSDVLNKTYPDLLTRIETSTSPITILAPSNAAFAKTIYYSIIGPAFSNNDVGAIKAILDYHVVEGNHPSTSLLPTFQYFPTWLTNTTFTNVTDGQRVGGVMQSGKEMFWVSGQSNRSPGIVMDIAFQGGTVHIIDSLLIPPSSFPATAELFSTAAEPYQLTSFLGATYLSSNGTVSPIAALLNETSDITIFAPNNVAMESVASSLTSLSLSNGSSSFSDLLNYHIILKGGPLYSTSFPTNSTTLELETLNGTPITISFSSNSFFVNSARILTSDLLLANGVMHVLDNVLSPGSTGEKPNPSLATQVPVLSTGAPGGFNVSQAPFTSSLPNAVITGVTASPTGGSYGGGGTATTTGAASTGTGVPKKNGGVRTAALNVAWLIIALVIIYFIV</sequence>
<keyword evidence="2" id="KW-0732">Signal</keyword>
<evidence type="ECO:0000256" key="1">
    <source>
        <dbReference type="SAM" id="Phobius"/>
    </source>
</evidence>
<evidence type="ECO:0000313" key="5">
    <source>
        <dbReference type="Proteomes" id="UP000184330"/>
    </source>
</evidence>
<evidence type="ECO:0000256" key="2">
    <source>
        <dbReference type="SAM" id="SignalP"/>
    </source>
</evidence>